<comment type="similarity">
    <text evidence="1 7">Belongs to the catalase family.</text>
</comment>
<evidence type="ECO:0000256" key="3">
    <source>
        <dbReference type="ARBA" id="ARBA00022617"/>
    </source>
</evidence>
<comment type="function">
    <text evidence="7">Has an organic peroxide-dependent peroxidase activity.</text>
</comment>
<evidence type="ECO:0000256" key="6">
    <source>
        <dbReference type="ARBA" id="ARBA00023004"/>
    </source>
</evidence>
<evidence type="ECO:0000256" key="2">
    <source>
        <dbReference type="ARBA" id="ARBA00022559"/>
    </source>
</evidence>
<evidence type="ECO:0000256" key="10">
    <source>
        <dbReference type="SAM" id="MobiDB-lite"/>
    </source>
</evidence>
<name>A0A7I9YZ26_MYCBU</name>
<dbReference type="SUPFAM" id="SSF56634">
    <property type="entry name" value="Heme-dependent catalase-like"/>
    <property type="match status" value="1"/>
</dbReference>
<dbReference type="InterPro" id="IPR020835">
    <property type="entry name" value="Catalase_sf"/>
</dbReference>
<sequence length="392" mass="42325">MPETGVGRTVRVEPHDQDELHEGRARRDRRPSARDLLTRRGALLGLGAVAGFAAVDVGGFAYAGGWLDGWTSPRPLTPSRFADRFERVYGHHDGFRRNHAKGLSATGTFASNGAGAALCRASIFQSGSVPLTGRFSLGGGLPDQADKPDTVRGLGLLFQAADGQQWRTAMINLPVFTDSTPQGFYDRLLASKPQTDTGKPDPAKLTAFLDRHPETVAAMKIIKANPPTTGFADSSFYGLNAFYFTNSAGARVPVRWSAVPQQQVTAPTDAMPERGRDYLFDGLIRMLAHRPLTWRLVLTVGEPGDPTNDATKPWPQSRRTVDAGTINITAVQTEAAGNARDINFDPLVLPNGISSSDDPLLSARSAVYARSFTRRAEEDKSPSEVDVARVLA</sequence>
<dbReference type="EC" id="1.11.1.-" evidence="7"/>
<protein>
    <recommendedName>
        <fullName evidence="7">Catalase-related peroxidase</fullName>
        <ecNumber evidence="7">1.11.1.-</ecNumber>
    </recommendedName>
</protein>
<keyword evidence="2 7" id="KW-0575">Peroxidase</keyword>
<comment type="cofactor">
    <cofactor evidence="7">
        <name>heme</name>
        <dbReference type="ChEBI" id="CHEBI:30413"/>
    </cofactor>
</comment>
<dbReference type="Pfam" id="PF00199">
    <property type="entry name" value="Catalase"/>
    <property type="match status" value="1"/>
</dbReference>
<dbReference type="SMART" id="SM01060">
    <property type="entry name" value="Catalase"/>
    <property type="match status" value="1"/>
</dbReference>
<keyword evidence="4 7" id="KW-0479">Metal-binding</keyword>
<feature type="region of interest" description="Disordered" evidence="10">
    <location>
        <begin position="1"/>
        <end position="32"/>
    </location>
</feature>
<dbReference type="CDD" id="cd08153">
    <property type="entry name" value="srpA_like"/>
    <property type="match status" value="1"/>
</dbReference>
<comment type="caution">
    <text evidence="12">The sequence shown here is derived from an EMBL/GenBank/DDBJ whole genome shotgun (WGS) entry which is preliminary data.</text>
</comment>
<dbReference type="GO" id="GO:0042744">
    <property type="term" value="P:hydrogen peroxide catabolic process"/>
    <property type="evidence" value="ECO:0007669"/>
    <property type="project" value="TreeGrafter"/>
</dbReference>
<dbReference type="EMBL" id="BLKZ01000002">
    <property type="protein sequence ID" value="GFG93873.1"/>
    <property type="molecule type" value="Genomic_DNA"/>
</dbReference>
<dbReference type="PROSITE" id="PS51402">
    <property type="entry name" value="CATALASE_3"/>
    <property type="match status" value="1"/>
</dbReference>
<dbReference type="GO" id="GO:0004096">
    <property type="term" value="F:catalase activity"/>
    <property type="evidence" value="ECO:0007669"/>
    <property type="project" value="InterPro"/>
</dbReference>
<dbReference type="PANTHER" id="PTHR11465:SF9">
    <property type="entry name" value="CATALASE"/>
    <property type="match status" value="1"/>
</dbReference>
<evidence type="ECO:0000256" key="5">
    <source>
        <dbReference type="ARBA" id="ARBA00023002"/>
    </source>
</evidence>
<dbReference type="GO" id="GO:0005737">
    <property type="term" value="C:cytoplasm"/>
    <property type="evidence" value="ECO:0007669"/>
    <property type="project" value="TreeGrafter"/>
</dbReference>
<evidence type="ECO:0000256" key="4">
    <source>
        <dbReference type="ARBA" id="ARBA00022723"/>
    </source>
</evidence>
<dbReference type="GO" id="GO:0020037">
    <property type="term" value="F:heme binding"/>
    <property type="evidence" value="ECO:0007669"/>
    <property type="project" value="InterPro"/>
</dbReference>
<dbReference type="AlphaFoldDB" id="A0A7I9YZ26"/>
<evidence type="ECO:0000313" key="12">
    <source>
        <dbReference type="EMBL" id="GFG93873.1"/>
    </source>
</evidence>
<feature type="active site" evidence="8">
    <location>
        <position position="99"/>
    </location>
</feature>
<dbReference type="PIRSF" id="PIRSF000296">
    <property type="entry name" value="SrpA"/>
    <property type="match status" value="1"/>
</dbReference>
<accession>A0A7I9YZ26</accession>
<evidence type="ECO:0000256" key="1">
    <source>
        <dbReference type="ARBA" id="ARBA00005329"/>
    </source>
</evidence>
<evidence type="ECO:0000256" key="7">
    <source>
        <dbReference type="PIRNR" id="PIRNR000296"/>
    </source>
</evidence>
<proteinExistence type="inferred from homology"/>
<keyword evidence="6 7" id="KW-0408">Iron</keyword>
<dbReference type="GO" id="GO:0042542">
    <property type="term" value="P:response to hydrogen peroxide"/>
    <property type="evidence" value="ECO:0007669"/>
    <property type="project" value="TreeGrafter"/>
</dbReference>
<keyword evidence="3 7" id="KW-0349">Heme</keyword>
<dbReference type="InterPro" id="IPR011614">
    <property type="entry name" value="Catalase_core"/>
</dbReference>
<dbReference type="GO" id="GO:0046872">
    <property type="term" value="F:metal ion binding"/>
    <property type="evidence" value="ECO:0007669"/>
    <property type="project" value="UniProtKB-KW"/>
</dbReference>
<dbReference type="Gene3D" id="1.20.1280.120">
    <property type="match status" value="1"/>
</dbReference>
<feature type="compositionally biased region" description="Basic and acidic residues" evidence="10">
    <location>
        <begin position="374"/>
        <end position="392"/>
    </location>
</feature>
<feature type="binding site" description="axial binding residue" evidence="9">
    <location>
        <position position="368"/>
    </location>
    <ligand>
        <name>heme</name>
        <dbReference type="ChEBI" id="CHEBI:30413"/>
    </ligand>
    <ligandPart>
        <name>Fe</name>
        <dbReference type="ChEBI" id="CHEBI:18248"/>
    </ligandPart>
</feature>
<feature type="compositionally biased region" description="Basic and acidic residues" evidence="10">
    <location>
        <begin position="10"/>
        <end position="32"/>
    </location>
</feature>
<dbReference type="PANTHER" id="PTHR11465">
    <property type="entry name" value="CATALASE"/>
    <property type="match status" value="1"/>
</dbReference>
<reference evidence="12 13" key="1">
    <citation type="journal article" date="2019" name="Emerg. Microbes Infect.">
        <title>Comprehensive subspecies identification of 175 nontuberculous mycobacteria species based on 7547 genomic profiles.</title>
        <authorList>
            <person name="Matsumoto Y."/>
            <person name="Kinjo T."/>
            <person name="Motooka D."/>
            <person name="Nabeya D."/>
            <person name="Jung N."/>
            <person name="Uechi K."/>
            <person name="Horii T."/>
            <person name="Iida T."/>
            <person name="Fujita J."/>
            <person name="Nakamura S."/>
        </authorList>
    </citation>
    <scope>NUCLEOTIDE SEQUENCE [LARGE SCALE GENOMIC DNA]</scope>
    <source>
        <strain evidence="12 13">JCM 30725</strain>
    </source>
</reference>
<feature type="region of interest" description="Disordered" evidence="10">
    <location>
        <begin position="373"/>
        <end position="392"/>
    </location>
</feature>
<dbReference type="Gene3D" id="2.40.180.10">
    <property type="entry name" value="Catalase core domain"/>
    <property type="match status" value="1"/>
</dbReference>
<keyword evidence="5 7" id="KW-0560">Oxidoreductase</keyword>
<dbReference type="Proteomes" id="UP000465360">
    <property type="component" value="Unassembled WGS sequence"/>
</dbReference>
<evidence type="ECO:0000256" key="8">
    <source>
        <dbReference type="PIRSR" id="PIRSR000296-1"/>
    </source>
</evidence>
<evidence type="ECO:0000256" key="9">
    <source>
        <dbReference type="PIRSR" id="PIRSR000296-2"/>
    </source>
</evidence>
<evidence type="ECO:0000259" key="11">
    <source>
        <dbReference type="SMART" id="SM01060"/>
    </source>
</evidence>
<dbReference type="InterPro" id="IPR024168">
    <property type="entry name" value="Catalase_SrpA-type_pred"/>
</dbReference>
<feature type="domain" description="Catalase core" evidence="11">
    <location>
        <begin position="47"/>
        <end position="389"/>
    </location>
</feature>
<evidence type="ECO:0000313" key="13">
    <source>
        <dbReference type="Proteomes" id="UP000465360"/>
    </source>
</evidence>
<organism evidence="12 13">
    <name type="scientific">Mycobacterium bourgelatii</name>
    <dbReference type="NCBI Taxonomy" id="1273442"/>
    <lineage>
        <taxon>Bacteria</taxon>
        <taxon>Bacillati</taxon>
        <taxon>Actinomycetota</taxon>
        <taxon>Actinomycetes</taxon>
        <taxon>Mycobacteriales</taxon>
        <taxon>Mycobacteriaceae</taxon>
        <taxon>Mycobacterium</taxon>
    </lineage>
</organism>
<dbReference type="InterPro" id="IPR018028">
    <property type="entry name" value="Catalase"/>
</dbReference>
<keyword evidence="13" id="KW-1185">Reference proteome</keyword>
<gene>
    <name evidence="12" type="ORF">MBOU_59150</name>
</gene>